<keyword evidence="5" id="KW-1185">Reference proteome</keyword>
<feature type="domain" description="SnoaL-like" evidence="3">
    <location>
        <begin position="34"/>
        <end position="154"/>
    </location>
</feature>
<dbReference type="InterPro" id="IPR037401">
    <property type="entry name" value="SnoaL-like"/>
</dbReference>
<dbReference type="OrthoDB" id="582586at2"/>
<dbReference type="NCBIfam" id="TIGR02246">
    <property type="entry name" value="SgcJ/EcaC family oxidoreductase"/>
    <property type="match status" value="1"/>
</dbReference>
<evidence type="ECO:0000313" key="4">
    <source>
        <dbReference type="EMBL" id="TPG67528.1"/>
    </source>
</evidence>
<dbReference type="Pfam" id="PF13474">
    <property type="entry name" value="SnoaL_3"/>
    <property type="match status" value="1"/>
</dbReference>
<proteinExistence type="predicted"/>
<dbReference type="Proteomes" id="UP000317646">
    <property type="component" value="Unassembled WGS sequence"/>
</dbReference>
<accession>A0A502H273</accession>
<dbReference type="AlphaFoldDB" id="A0A502H273"/>
<feature type="compositionally biased region" description="Pro residues" evidence="1">
    <location>
        <begin position="169"/>
        <end position="181"/>
    </location>
</feature>
<dbReference type="InterPro" id="IPR011944">
    <property type="entry name" value="Steroid_delta5-4_isomerase"/>
</dbReference>
<dbReference type="EMBL" id="RCYZ01000002">
    <property type="protein sequence ID" value="TPG67528.1"/>
    <property type="molecule type" value="Genomic_DNA"/>
</dbReference>
<feature type="chain" id="PRO_5021273788" evidence="2">
    <location>
        <begin position="24"/>
        <end position="190"/>
    </location>
</feature>
<feature type="region of interest" description="Disordered" evidence="1">
    <location>
        <begin position="164"/>
        <end position="190"/>
    </location>
</feature>
<name>A0A502H273_9BACT</name>
<reference evidence="4 5" key="1">
    <citation type="journal article" date="2019" name="Environ. Microbiol.">
        <title>Species interactions and distinct microbial communities in high Arctic permafrost affected cryosols are associated with the CH4 and CO2 gas fluxes.</title>
        <authorList>
            <person name="Altshuler I."/>
            <person name="Hamel J."/>
            <person name="Turney S."/>
            <person name="Magnuson E."/>
            <person name="Levesque R."/>
            <person name="Greer C."/>
            <person name="Whyte L.G."/>
        </authorList>
    </citation>
    <scope>NUCLEOTIDE SEQUENCE [LARGE SCALE GENOMIC DNA]</scope>
    <source>
        <strain evidence="4 5">S9.2P</strain>
    </source>
</reference>
<protein>
    <submittedName>
        <fullName evidence="4">SgcJ/EcaC family oxidoreductase</fullName>
    </submittedName>
</protein>
<dbReference type="Gene3D" id="3.10.450.50">
    <property type="match status" value="1"/>
</dbReference>
<gene>
    <name evidence="4" type="ORF">EAH73_07410</name>
</gene>
<evidence type="ECO:0000313" key="5">
    <source>
        <dbReference type="Proteomes" id="UP000317646"/>
    </source>
</evidence>
<evidence type="ECO:0000256" key="1">
    <source>
        <dbReference type="SAM" id="MobiDB-lite"/>
    </source>
</evidence>
<dbReference type="InterPro" id="IPR032710">
    <property type="entry name" value="NTF2-like_dom_sf"/>
</dbReference>
<dbReference type="SUPFAM" id="SSF54427">
    <property type="entry name" value="NTF2-like"/>
    <property type="match status" value="1"/>
</dbReference>
<organism evidence="4 5">
    <name type="scientific">Hymenobacter nivis</name>
    <dbReference type="NCBI Taxonomy" id="1850093"/>
    <lineage>
        <taxon>Bacteria</taxon>
        <taxon>Pseudomonadati</taxon>
        <taxon>Bacteroidota</taxon>
        <taxon>Cytophagia</taxon>
        <taxon>Cytophagales</taxon>
        <taxon>Hymenobacteraceae</taxon>
        <taxon>Hymenobacter</taxon>
    </lineage>
</organism>
<comment type="caution">
    <text evidence="4">The sequence shown here is derived from an EMBL/GenBank/DDBJ whole genome shotgun (WGS) entry which is preliminary data.</text>
</comment>
<keyword evidence="2" id="KW-0732">Signal</keyword>
<feature type="signal peptide" evidence="2">
    <location>
        <begin position="1"/>
        <end position="23"/>
    </location>
</feature>
<dbReference type="RefSeq" id="WP_140465835.1">
    <property type="nucleotide sequence ID" value="NZ_RCYZ01000002.1"/>
</dbReference>
<evidence type="ECO:0000259" key="3">
    <source>
        <dbReference type="Pfam" id="PF13474"/>
    </source>
</evidence>
<evidence type="ECO:0000256" key="2">
    <source>
        <dbReference type="SAM" id="SignalP"/>
    </source>
</evidence>
<sequence>MKTFLLGCALALAAGHAAAQSLAAPLPAADEAAIRQTVARMTTNFQNHQFANMAAYTTPDVSWVNIVGMWWRGRPAVQAAHQQIFDAMFKGVAFTPGPLAVRAVAPGVAVANLYCHVGAFYPPDGVNRGTNKEGEADDLLTLVLVKQRGRWLLAAGQNTVVRASAAPNNPVPTAGPVPVPFDPAKLPDLH</sequence>